<keyword evidence="1" id="KW-0812">Transmembrane</keyword>
<protein>
    <recommendedName>
        <fullName evidence="4">ABC-2 type transport system permease protein</fullName>
    </recommendedName>
</protein>
<feature type="transmembrane region" description="Helical" evidence="1">
    <location>
        <begin position="87"/>
        <end position="110"/>
    </location>
</feature>
<comment type="caution">
    <text evidence="2">The sequence shown here is derived from an EMBL/GenBank/DDBJ whole genome shotgun (WGS) entry which is preliminary data.</text>
</comment>
<evidence type="ECO:0000313" key="3">
    <source>
        <dbReference type="Proteomes" id="UP001597280"/>
    </source>
</evidence>
<feature type="transmembrane region" description="Helical" evidence="1">
    <location>
        <begin position="375"/>
        <end position="395"/>
    </location>
</feature>
<gene>
    <name evidence="2" type="ORF">ACFSDA_10140</name>
</gene>
<evidence type="ECO:0008006" key="4">
    <source>
        <dbReference type="Google" id="ProtNLM"/>
    </source>
</evidence>
<sequence length="570" mass="59206">MAGVLSSEQTAVASAQHAGHGEIPTRAVIRLLMGLKWTLWKRSYRKNVGKIVGTVIGSLYALGGLVGLTFAFLGTTLWSGGGETFPLILRTLGVAAVLLWLLVPLLAFGVDDTLDARAFALLPRRARELQPGLFAAAALSLPSLFTLAAVAVATVFEAIWLLLLGPGPLWTVLALIALVPANLAGVVLCLLLPRAVFAHQAGRASSRSGRELGGILAMVVFLAVVYAFSVGMQSLGSLDLDQLLPTFLVAVDVLAWTPIGAPFAVPMDLAEGAVLVALGRAAVTAASIWLVWRWWRRSLDAAMTSALTGDASSGTAKVSALVPRWAPSTALGAVIGRSLRYWRRDTRYLAAISIYPVMFVFFGAMGFVLPESRSFMMIMVVAMGGLTGIAISNEIGFDGPAGWVNITAGAPARANLLGRVVAAAVIVLPIVLVLSAAVSVVLGMAAHLPVILLGMLGLVLSGWGASVLAGTLLPYPTSPPGTNPMKDKSASSANAMLSMAITSAAVGVPQIPAIGLAIWGLLGGGPLIELLAGLVAVLIGAVVLVVGLRLGAARLERSYPELFQKVRAFV</sequence>
<keyword evidence="3" id="KW-1185">Reference proteome</keyword>
<dbReference type="RefSeq" id="WP_343904460.1">
    <property type="nucleotide sequence ID" value="NZ_BAAAIS010000002.1"/>
</dbReference>
<keyword evidence="1" id="KW-0472">Membrane</keyword>
<proteinExistence type="predicted"/>
<reference evidence="3" key="1">
    <citation type="journal article" date="2019" name="Int. J. Syst. Evol. Microbiol.">
        <title>The Global Catalogue of Microorganisms (GCM) 10K type strain sequencing project: providing services to taxonomists for standard genome sequencing and annotation.</title>
        <authorList>
            <consortium name="The Broad Institute Genomics Platform"/>
            <consortium name="The Broad Institute Genome Sequencing Center for Infectious Disease"/>
            <person name="Wu L."/>
            <person name="Ma J."/>
        </authorList>
    </citation>
    <scope>NUCLEOTIDE SEQUENCE [LARGE SCALE GENOMIC DNA]</scope>
    <source>
        <strain evidence="3">JCM 11650</strain>
    </source>
</reference>
<feature type="transmembrane region" description="Helical" evidence="1">
    <location>
        <begin position="169"/>
        <end position="192"/>
    </location>
</feature>
<accession>A0ABW4PYA9</accession>
<feature type="transmembrane region" description="Helical" evidence="1">
    <location>
        <begin position="272"/>
        <end position="295"/>
    </location>
</feature>
<organism evidence="2 3">
    <name type="scientific">Brachybacterium rhamnosum</name>
    <dbReference type="NCBI Taxonomy" id="173361"/>
    <lineage>
        <taxon>Bacteria</taxon>
        <taxon>Bacillati</taxon>
        <taxon>Actinomycetota</taxon>
        <taxon>Actinomycetes</taxon>
        <taxon>Micrococcales</taxon>
        <taxon>Dermabacteraceae</taxon>
        <taxon>Brachybacterium</taxon>
    </lineage>
</organism>
<feature type="transmembrane region" description="Helical" evidence="1">
    <location>
        <begin position="348"/>
        <end position="369"/>
    </location>
</feature>
<feature type="transmembrane region" description="Helical" evidence="1">
    <location>
        <begin position="131"/>
        <end position="163"/>
    </location>
</feature>
<dbReference type="Proteomes" id="UP001597280">
    <property type="component" value="Unassembled WGS sequence"/>
</dbReference>
<feature type="transmembrane region" description="Helical" evidence="1">
    <location>
        <begin position="496"/>
        <end position="521"/>
    </location>
</feature>
<feature type="transmembrane region" description="Helical" evidence="1">
    <location>
        <begin position="212"/>
        <end position="231"/>
    </location>
</feature>
<keyword evidence="1" id="KW-1133">Transmembrane helix</keyword>
<name>A0ABW4PYA9_9MICO</name>
<feature type="transmembrane region" description="Helical" evidence="1">
    <location>
        <begin position="416"/>
        <end position="444"/>
    </location>
</feature>
<feature type="transmembrane region" description="Helical" evidence="1">
    <location>
        <begin position="51"/>
        <end position="75"/>
    </location>
</feature>
<dbReference type="EMBL" id="JBHUFL010000002">
    <property type="protein sequence ID" value="MFD1835433.1"/>
    <property type="molecule type" value="Genomic_DNA"/>
</dbReference>
<feature type="transmembrane region" description="Helical" evidence="1">
    <location>
        <begin position="450"/>
        <end position="475"/>
    </location>
</feature>
<evidence type="ECO:0000313" key="2">
    <source>
        <dbReference type="EMBL" id="MFD1835433.1"/>
    </source>
</evidence>
<evidence type="ECO:0000256" key="1">
    <source>
        <dbReference type="SAM" id="Phobius"/>
    </source>
</evidence>
<feature type="transmembrane region" description="Helical" evidence="1">
    <location>
        <begin position="527"/>
        <end position="548"/>
    </location>
</feature>